<dbReference type="InterPro" id="IPR013106">
    <property type="entry name" value="Ig_V-set"/>
</dbReference>
<dbReference type="InterPro" id="IPR036179">
    <property type="entry name" value="Ig-like_dom_sf"/>
</dbReference>
<name>A0ABN9L354_9NEOB</name>
<keyword evidence="3" id="KW-0732">Signal</keyword>
<dbReference type="SUPFAM" id="SSF48726">
    <property type="entry name" value="Immunoglobulin"/>
    <property type="match status" value="1"/>
</dbReference>
<dbReference type="InterPro" id="IPR007110">
    <property type="entry name" value="Ig-like_dom"/>
</dbReference>
<evidence type="ECO:0000313" key="10">
    <source>
        <dbReference type="EMBL" id="CAJ0930446.1"/>
    </source>
</evidence>
<keyword evidence="2" id="KW-0812">Transmembrane</keyword>
<dbReference type="PROSITE" id="PS50835">
    <property type="entry name" value="IG_LIKE"/>
    <property type="match status" value="1"/>
</dbReference>
<proteinExistence type="predicted"/>
<dbReference type="InterPro" id="IPR013783">
    <property type="entry name" value="Ig-like_fold"/>
</dbReference>
<dbReference type="PRINTS" id="PR00213">
    <property type="entry name" value="MYELINP0"/>
</dbReference>
<dbReference type="EMBL" id="CAUEEQ010006668">
    <property type="protein sequence ID" value="CAJ0930446.1"/>
    <property type="molecule type" value="Genomic_DNA"/>
</dbReference>
<evidence type="ECO:0000256" key="7">
    <source>
        <dbReference type="ARBA" id="ARBA00023180"/>
    </source>
</evidence>
<evidence type="ECO:0000313" key="11">
    <source>
        <dbReference type="Proteomes" id="UP001176940"/>
    </source>
</evidence>
<keyword evidence="11" id="KW-1185">Reference proteome</keyword>
<sequence>MTYKAIHNLSPPYICASGMEIAVPAVIYALNGSDIRLPCNFNSCYKMDIKQFSMNWTYRSCENCTEETFIQYDKKIINQRLERFQNRVEFTGNPIKNDLAVTIHDVQLEDEGEYHCYVLNPPDRHKGTGRIRLEVLTEVPPERDSKLLQFWSEHQSEVFWLWSFFALSF</sequence>
<evidence type="ECO:0000256" key="8">
    <source>
        <dbReference type="ARBA" id="ARBA00023319"/>
    </source>
</evidence>
<evidence type="ECO:0000256" key="2">
    <source>
        <dbReference type="ARBA" id="ARBA00022692"/>
    </source>
</evidence>
<evidence type="ECO:0000256" key="1">
    <source>
        <dbReference type="ARBA" id="ARBA00004479"/>
    </source>
</evidence>
<gene>
    <name evidence="10" type="ORF">RIMI_LOCUS4222116</name>
</gene>
<evidence type="ECO:0000256" key="4">
    <source>
        <dbReference type="ARBA" id="ARBA00022989"/>
    </source>
</evidence>
<dbReference type="InterPro" id="IPR003599">
    <property type="entry name" value="Ig_sub"/>
</dbReference>
<keyword evidence="6" id="KW-1015">Disulfide bond</keyword>
<comment type="caution">
    <text evidence="10">The sequence shown here is derived from an EMBL/GenBank/DDBJ whole genome shotgun (WGS) entry which is preliminary data.</text>
</comment>
<dbReference type="InterPro" id="IPR000920">
    <property type="entry name" value="Myelin_P0-rel"/>
</dbReference>
<dbReference type="Pfam" id="PF07686">
    <property type="entry name" value="V-set"/>
    <property type="match status" value="1"/>
</dbReference>
<reference evidence="10" key="1">
    <citation type="submission" date="2023-07" db="EMBL/GenBank/DDBJ databases">
        <authorList>
            <person name="Stuckert A."/>
        </authorList>
    </citation>
    <scope>NUCLEOTIDE SEQUENCE</scope>
</reference>
<comment type="subcellular location">
    <subcellularLocation>
        <location evidence="1">Membrane</location>
        <topology evidence="1">Single-pass type I membrane protein</topology>
    </subcellularLocation>
</comment>
<feature type="domain" description="Ig-like" evidence="9">
    <location>
        <begin position="12"/>
        <end position="137"/>
    </location>
</feature>
<dbReference type="Proteomes" id="UP001176940">
    <property type="component" value="Unassembled WGS sequence"/>
</dbReference>
<keyword evidence="8" id="KW-0393">Immunoglobulin domain</keyword>
<evidence type="ECO:0000256" key="3">
    <source>
        <dbReference type="ARBA" id="ARBA00022729"/>
    </source>
</evidence>
<accession>A0ABN9L354</accession>
<evidence type="ECO:0000259" key="9">
    <source>
        <dbReference type="PROSITE" id="PS50835"/>
    </source>
</evidence>
<evidence type="ECO:0000256" key="5">
    <source>
        <dbReference type="ARBA" id="ARBA00023136"/>
    </source>
</evidence>
<dbReference type="SMART" id="SM00409">
    <property type="entry name" value="IG"/>
    <property type="match status" value="1"/>
</dbReference>
<organism evidence="10 11">
    <name type="scientific">Ranitomeya imitator</name>
    <name type="common">mimic poison frog</name>
    <dbReference type="NCBI Taxonomy" id="111125"/>
    <lineage>
        <taxon>Eukaryota</taxon>
        <taxon>Metazoa</taxon>
        <taxon>Chordata</taxon>
        <taxon>Craniata</taxon>
        <taxon>Vertebrata</taxon>
        <taxon>Euteleostomi</taxon>
        <taxon>Amphibia</taxon>
        <taxon>Batrachia</taxon>
        <taxon>Anura</taxon>
        <taxon>Neobatrachia</taxon>
        <taxon>Hyloidea</taxon>
        <taxon>Dendrobatidae</taxon>
        <taxon>Dendrobatinae</taxon>
        <taxon>Ranitomeya</taxon>
    </lineage>
</organism>
<keyword evidence="7" id="KW-0325">Glycoprotein</keyword>
<keyword evidence="5" id="KW-0472">Membrane</keyword>
<dbReference type="PANTHER" id="PTHR13869">
    <property type="entry name" value="MYELIN P0 RELATED"/>
    <property type="match status" value="1"/>
</dbReference>
<keyword evidence="4" id="KW-1133">Transmembrane helix</keyword>
<dbReference type="Gene3D" id="2.60.40.10">
    <property type="entry name" value="Immunoglobulins"/>
    <property type="match status" value="1"/>
</dbReference>
<evidence type="ECO:0000256" key="6">
    <source>
        <dbReference type="ARBA" id="ARBA00023157"/>
    </source>
</evidence>
<dbReference type="PANTHER" id="PTHR13869:SF3">
    <property type="entry name" value="SODIUM CHANNEL SUBUNIT BETA-2"/>
    <property type="match status" value="1"/>
</dbReference>
<protein>
    <recommendedName>
        <fullName evidence="9">Ig-like domain-containing protein</fullName>
    </recommendedName>
</protein>